<proteinExistence type="predicted"/>
<sequence>MIVLTPQEIIDKCPRRILNKIAKDELGLLGKQPSEGKELPEQSSSSVITKLHQLIVSTLSTPETSRFIQEGRASSSAPLQNISININDVILDVENLPQVQYQSHQSRQGQLSNYSLNQDIDVGVLSGDDEEEEEESVDPEVAEYLKFKKDHQLKFLKEVKQRGLILKRGGEGRQGEGQVGQSQTNKFMNY</sequence>
<dbReference type="OrthoDB" id="4025449at2759"/>
<dbReference type="EMBL" id="JAEOAQ010000002">
    <property type="protein sequence ID" value="KAG5419915.1"/>
    <property type="molecule type" value="Genomic_DNA"/>
</dbReference>
<reference evidence="2 3" key="1">
    <citation type="submission" date="2020-12" db="EMBL/GenBank/DDBJ databases">
        <title>Effect of drift, selection, and recombination on the evolution of hybrid genomes in Candida yeast pathogens.</title>
        <authorList>
            <person name="Mixao V."/>
            <person name="Ksiezopolska E."/>
            <person name="Saus E."/>
            <person name="Boekhout T."/>
            <person name="Gacser A."/>
            <person name="Gabaldon T."/>
        </authorList>
    </citation>
    <scope>NUCLEOTIDE SEQUENCE [LARGE SCALE GENOMIC DNA]</scope>
    <source>
        <strain evidence="2 3">BP57</strain>
    </source>
</reference>
<dbReference type="Proteomes" id="UP000669133">
    <property type="component" value="Unassembled WGS sequence"/>
</dbReference>
<feature type="region of interest" description="Disordered" evidence="1">
    <location>
        <begin position="167"/>
        <end position="190"/>
    </location>
</feature>
<accession>A0A8H8DCI0</accession>
<dbReference type="AlphaFoldDB" id="A0A8H8DCI0"/>
<organism evidence="2 3">
    <name type="scientific">Candida metapsilosis</name>
    <dbReference type="NCBI Taxonomy" id="273372"/>
    <lineage>
        <taxon>Eukaryota</taxon>
        <taxon>Fungi</taxon>
        <taxon>Dikarya</taxon>
        <taxon>Ascomycota</taxon>
        <taxon>Saccharomycotina</taxon>
        <taxon>Pichiomycetes</taxon>
        <taxon>Debaryomycetaceae</taxon>
        <taxon>Candida/Lodderomyces clade</taxon>
        <taxon>Candida</taxon>
    </lineage>
</organism>
<dbReference type="RefSeq" id="XP_067549031.1">
    <property type="nucleotide sequence ID" value="XM_067690579.1"/>
</dbReference>
<evidence type="ECO:0000313" key="3">
    <source>
        <dbReference type="Proteomes" id="UP000669133"/>
    </source>
</evidence>
<protein>
    <submittedName>
        <fullName evidence="2">Uncharacterized protein</fullName>
    </submittedName>
</protein>
<keyword evidence="3" id="KW-1185">Reference proteome</keyword>
<gene>
    <name evidence="2" type="ORF">I9W82_001795</name>
</gene>
<dbReference type="GeneID" id="93650424"/>
<evidence type="ECO:0000313" key="2">
    <source>
        <dbReference type="EMBL" id="KAG5419915.1"/>
    </source>
</evidence>
<evidence type="ECO:0000256" key="1">
    <source>
        <dbReference type="SAM" id="MobiDB-lite"/>
    </source>
</evidence>
<name>A0A8H8DCI0_9ASCO</name>
<comment type="caution">
    <text evidence="2">The sequence shown here is derived from an EMBL/GenBank/DDBJ whole genome shotgun (WGS) entry which is preliminary data.</text>
</comment>